<sequence length="99" mass="10766">MAKVAPEAAEGSSPPSSPPRRLRWVPHRYTGSSVYRITKEIGSLVSDKPCECMASTIDKAKIFFEGGIEIDPSIVESISGLIEALFELDQGKGERDLSK</sequence>
<comment type="caution">
    <text evidence="2">The sequence shown here is derived from an EMBL/GenBank/DDBJ whole genome shotgun (WGS) entry which is preliminary data.</text>
</comment>
<protein>
    <submittedName>
        <fullName evidence="2">Uncharacterized protein</fullName>
    </submittedName>
</protein>
<reference evidence="2 3" key="1">
    <citation type="submission" date="2020-02" db="EMBL/GenBank/DDBJ databases">
        <authorList>
            <person name="Ma Q."/>
            <person name="Huang Y."/>
            <person name="Song X."/>
            <person name="Pei D."/>
        </authorList>
    </citation>
    <scope>NUCLEOTIDE SEQUENCE [LARGE SCALE GENOMIC DNA]</scope>
    <source>
        <strain evidence="2">Sxm20200214</strain>
        <tissue evidence="2">Leaf</tissue>
    </source>
</reference>
<accession>A0A8X7WET0</accession>
<dbReference type="Proteomes" id="UP000886595">
    <property type="component" value="Unassembled WGS sequence"/>
</dbReference>
<evidence type="ECO:0000256" key="1">
    <source>
        <dbReference type="SAM" id="MobiDB-lite"/>
    </source>
</evidence>
<evidence type="ECO:0000313" key="2">
    <source>
        <dbReference type="EMBL" id="KAG2328196.1"/>
    </source>
</evidence>
<proteinExistence type="predicted"/>
<dbReference type="AlphaFoldDB" id="A0A8X7WET0"/>
<organism evidence="2 3">
    <name type="scientific">Brassica carinata</name>
    <name type="common">Ethiopian mustard</name>
    <name type="synonym">Abyssinian cabbage</name>
    <dbReference type="NCBI Taxonomy" id="52824"/>
    <lineage>
        <taxon>Eukaryota</taxon>
        <taxon>Viridiplantae</taxon>
        <taxon>Streptophyta</taxon>
        <taxon>Embryophyta</taxon>
        <taxon>Tracheophyta</taxon>
        <taxon>Spermatophyta</taxon>
        <taxon>Magnoliopsida</taxon>
        <taxon>eudicotyledons</taxon>
        <taxon>Gunneridae</taxon>
        <taxon>Pentapetalae</taxon>
        <taxon>rosids</taxon>
        <taxon>malvids</taxon>
        <taxon>Brassicales</taxon>
        <taxon>Brassicaceae</taxon>
        <taxon>Brassiceae</taxon>
        <taxon>Brassica</taxon>
    </lineage>
</organism>
<dbReference type="EMBL" id="JAAMPC010000002">
    <property type="protein sequence ID" value="KAG2328196.1"/>
    <property type="molecule type" value="Genomic_DNA"/>
</dbReference>
<feature type="region of interest" description="Disordered" evidence="1">
    <location>
        <begin position="1"/>
        <end position="23"/>
    </location>
</feature>
<dbReference type="OrthoDB" id="2019015at2759"/>
<name>A0A8X7WET0_BRACI</name>
<keyword evidence="3" id="KW-1185">Reference proteome</keyword>
<gene>
    <name evidence="2" type="ORF">Bca52824_010924</name>
</gene>
<evidence type="ECO:0000313" key="3">
    <source>
        <dbReference type="Proteomes" id="UP000886595"/>
    </source>
</evidence>